<feature type="region of interest" description="Disordered" evidence="7">
    <location>
        <begin position="1390"/>
        <end position="1453"/>
    </location>
</feature>
<feature type="compositionally biased region" description="Basic and acidic residues" evidence="7">
    <location>
        <begin position="796"/>
        <end position="808"/>
    </location>
</feature>
<dbReference type="Gene3D" id="1.25.40.180">
    <property type="match status" value="2"/>
</dbReference>
<dbReference type="SUPFAM" id="SSF48371">
    <property type="entry name" value="ARM repeat"/>
    <property type="match status" value="2"/>
</dbReference>
<keyword evidence="2" id="KW-0396">Initiation factor</keyword>
<evidence type="ECO:0000256" key="5">
    <source>
        <dbReference type="ARBA" id="ARBA00067320"/>
    </source>
</evidence>
<evidence type="ECO:0000313" key="9">
    <source>
        <dbReference type="Proteomes" id="UP000504604"/>
    </source>
</evidence>
<feature type="compositionally biased region" description="Basic and acidic residues" evidence="7">
    <location>
        <begin position="577"/>
        <end position="588"/>
    </location>
</feature>
<dbReference type="FunCoup" id="A0A6I9TJY5">
    <property type="interactions" value="3040"/>
</dbReference>
<feature type="region of interest" description="Disordered" evidence="7">
    <location>
        <begin position="1"/>
        <end position="274"/>
    </location>
</feature>
<feature type="compositionally biased region" description="Polar residues" evidence="7">
    <location>
        <begin position="13"/>
        <end position="31"/>
    </location>
</feature>
<accession>A0A6I9TJY5</accession>
<feature type="region of interest" description="Disordered" evidence="7">
    <location>
        <begin position="531"/>
        <end position="588"/>
    </location>
</feature>
<feature type="compositionally biased region" description="Basic and acidic residues" evidence="7">
    <location>
        <begin position="1030"/>
        <end position="1045"/>
    </location>
</feature>
<feature type="compositionally biased region" description="Polar residues" evidence="7">
    <location>
        <begin position="758"/>
        <end position="778"/>
    </location>
</feature>
<dbReference type="KEGG" id="sind:105167547"/>
<reference evidence="9" key="1">
    <citation type="submission" date="2024-10" db="UniProtKB">
        <authorList>
            <consortium name="RefSeq"/>
        </authorList>
    </citation>
    <scope>NUCLEOTIDE SEQUENCE [LARGE SCALE GENOMIC DNA]</scope>
    <source>
        <strain evidence="9">cv. Zhongzhi No. 13</strain>
    </source>
</reference>
<evidence type="ECO:0000256" key="4">
    <source>
        <dbReference type="ARBA" id="ARBA00022917"/>
    </source>
</evidence>
<dbReference type="FunFam" id="1.25.40.180:FF:000034">
    <property type="entry name" value="Eukaryotic translation initiation factor 4G"/>
    <property type="match status" value="1"/>
</dbReference>
<dbReference type="GO" id="GO:0006417">
    <property type="term" value="P:regulation of translation"/>
    <property type="evidence" value="ECO:0007669"/>
    <property type="project" value="UniProtKB-KW"/>
</dbReference>
<feature type="compositionally biased region" description="Polar residues" evidence="7">
    <location>
        <begin position="103"/>
        <end position="119"/>
    </location>
</feature>
<feature type="compositionally biased region" description="Polar residues" evidence="7">
    <location>
        <begin position="1588"/>
        <end position="1597"/>
    </location>
</feature>
<evidence type="ECO:0000256" key="6">
    <source>
        <dbReference type="ARBA" id="ARBA00075135"/>
    </source>
</evidence>
<feature type="compositionally biased region" description="Basic and acidic residues" evidence="7">
    <location>
        <begin position="385"/>
        <end position="395"/>
    </location>
</feature>
<evidence type="ECO:0000256" key="1">
    <source>
        <dbReference type="ARBA" id="ARBA00005775"/>
    </source>
</evidence>
<feature type="compositionally biased region" description="Basic and acidic residues" evidence="7">
    <location>
        <begin position="1"/>
        <end position="12"/>
    </location>
</feature>
<dbReference type="InterPro" id="IPR003890">
    <property type="entry name" value="MIF4G-like_typ-3"/>
</dbReference>
<feature type="compositionally biased region" description="Polar residues" evidence="7">
    <location>
        <begin position="1606"/>
        <end position="1617"/>
    </location>
</feature>
<feature type="compositionally biased region" description="Basic and acidic residues" evidence="7">
    <location>
        <begin position="194"/>
        <end position="206"/>
    </location>
</feature>
<dbReference type="InParanoid" id="A0A6I9TJY5"/>
<feature type="region of interest" description="Disordered" evidence="7">
    <location>
        <begin position="1253"/>
        <end position="1281"/>
    </location>
</feature>
<dbReference type="GO" id="GO:0016281">
    <property type="term" value="C:eukaryotic translation initiation factor 4F complex"/>
    <property type="evidence" value="ECO:0007669"/>
    <property type="project" value="TreeGrafter"/>
</dbReference>
<dbReference type="PROSITE" id="PS51366">
    <property type="entry name" value="MI"/>
    <property type="match status" value="1"/>
</dbReference>
<gene>
    <name evidence="10" type="primary">LOC105167547</name>
</gene>
<dbReference type="GeneID" id="105167547"/>
<dbReference type="FunFam" id="1.25.40.180:FF:000024">
    <property type="entry name" value="Eukaryotic translation initiation factor 4G"/>
    <property type="match status" value="1"/>
</dbReference>
<evidence type="ECO:0000259" key="8">
    <source>
        <dbReference type="PROSITE" id="PS51366"/>
    </source>
</evidence>
<dbReference type="GO" id="GO:0003729">
    <property type="term" value="F:mRNA binding"/>
    <property type="evidence" value="ECO:0007669"/>
    <property type="project" value="TreeGrafter"/>
</dbReference>
<dbReference type="InterPro" id="IPR016024">
    <property type="entry name" value="ARM-type_fold"/>
</dbReference>
<dbReference type="GO" id="GO:0003743">
    <property type="term" value="F:translation initiation factor activity"/>
    <property type="evidence" value="ECO:0007669"/>
    <property type="project" value="UniProtKB-KW"/>
</dbReference>
<feature type="region of interest" description="Disordered" evidence="7">
    <location>
        <begin position="442"/>
        <end position="516"/>
    </location>
</feature>
<dbReference type="SMART" id="SM00544">
    <property type="entry name" value="MA3"/>
    <property type="match status" value="1"/>
</dbReference>
<dbReference type="Pfam" id="PF02854">
    <property type="entry name" value="MIF4G"/>
    <property type="match status" value="1"/>
</dbReference>
<keyword evidence="3" id="KW-0810">Translation regulation</keyword>
<dbReference type="InterPro" id="IPR003891">
    <property type="entry name" value="Initiation_fac_eIF4g_MI"/>
</dbReference>
<reference evidence="10" key="2">
    <citation type="submission" date="2025-08" db="UniProtKB">
        <authorList>
            <consortium name="RefSeq"/>
        </authorList>
    </citation>
    <scope>IDENTIFICATION</scope>
</reference>
<comment type="similarity">
    <text evidence="1">Belongs to the eukaryotic initiation factor 4G family.</text>
</comment>
<evidence type="ECO:0000256" key="2">
    <source>
        <dbReference type="ARBA" id="ARBA00022540"/>
    </source>
</evidence>
<evidence type="ECO:0000256" key="3">
    <source>
        <dbReference type="ARBA" id="ARBA00022845"/>
    </source>
</evidence>
<keyword evidence="4" id="KW-0648">Protein biosynthesis</keyword>
<evidence type="ECO:0000256" key="7">
    <source>
        <dbReference type="SAM" id="MobiDB-lite"/>
    </source>
</evidence>
<feature type="compositionally biased region" description="Basic and acidic residues" evidence="7">
    <location>
        <begin position="1572"/>
        <end position="1587"/>
    </location>
</feature>
<dbReference type="PANTHER" id="PTHR23253:SF9">
    <property type="entry name" value="EUKARYOTIC TRANSLATION INITIATION FACTOR 4 GAMMA 2"/>
    <property type="match status" value="1"/>
</dbReference>
<keyword evidence="9" id="KW-1185">Reference proteome</keyword>
<dbReference type="OrthoDB" id="514777at2759"/>
<sequence length="1811" mass="196776">MSHNQSRAERSESTQYRKTARSGSSNQQRQFTGGVSTKGGGGASAAPNNPSNRSFKKYNSNSQVGQPGARSPNVDSTIPSAPRAVQNGAHEQQPTHGIPDSPVGSNSSNVKPMDATTQKFTRDVPKAPPSNVSSAALPSSVSIASSESKPPSTPGKAPGDASKSFPLQFGSISPGFMNGMQIPARTSSAPPNLDEQKKAQARHESLRSGPAMPIPSIPKQQLPKKDAGSLEQPNAGDAQLASKSKRDAQVSAAPPAAQAQKPSIHPIPGMTMQLPFHQPQVPVQFGGPNPQIQSQAMPGTSLPMPMPMSLPLGNPPVQHSMFVPGLQPHPLQSQGMMHQGQTLNFSPQMGPIPPQLGNMGINMAPQFPPQPAVKYSGSRKTVKITHPETHEELRLESSPASRSHPNMPSQSQPIPSFPPNIPMNFYPSSYNAPSLFFPAASSVPLSSSQVPPTSQPPRFYNQVTVKPPSRGEKEQSPSTGSLSVGKEESSKPSRLRAEDSVRLNKDVDSSSLSSLPQTKPVLAKSYAFATSSGPANVQKDEPVTLASAVSPKDDSASVSTTSADEARTGAVPPDSIEDNHKNLGNRGQHDQVVRLSATVSSLPSQLAEAEDVEAKSASSGINMVSETAKESSAMVADSCEASHLTIGGAMEEKTGDESESLGTKGVNSRQSEPETVGSKEQGEATLSESLKSYQPILETSFRSLSLESQEITGNHEEGSDMEVTSTNGCLLEDPQEKPEESSGLISDEVEMNDDLAASTHTLGCQNTESSGSVTGLSEQNEKTSPDVLSSVPNGIDTRETTVAKHALMDQESAPVSVPSPPKAALGPGNEDTDSSSCVLLPPSLSNVKDKALSDTNVARNAMPRVKKKKKELYKKAEAAGTSSDLYMAYKGPVENKETVTSGDGSEKSSIISEKQTFANLSQDNAVPYEKPAQGKVEPDDWEDVVEISSPQLETSKNENDDKDGDGYELTTKRYSRDFLLKFVEQCTDLPDGFEITADIADTLMVSSAHVSRQSYPSPGRTIDRPIGGSRPDRRGSGLGDEDKWSKFPGSLMSGRGDIRTDLGYASNIAGFRPGQGGNYGVLRNPRAQAPMPYAGGILSGPMQSLGPHGGLQRNNSDSDRWQRGTGFQKGLMPSPQTPMPVMHKAEKKYEVGRVADEEDAKQRQLKAILNKLTPQNFEKLFQQVKQLNIDNVVTLSRLISQIFDKALMEPTFCEMYANFCFHLAADLPDLSVENEKITFKRLLLNKCQEEFERGEREEEEANKAEEEGEAKQTAEEREEKRLQARRRMLGNIRLIGELYKKRMLTERIMHECLNKLLGQYQNPDEENIEALCKLMSTIGEMIDHPKAKEHIDAYFDIMAQLSNNMKLSSRVRFMLKDAIDLRKNKWQQRRKVEGPKKIEEVHRDAAQERQTQASRLGRAPSMASSVRRGPPMDFGPRSPGMLSPPGSQIGGFRAVPPQLRGYGSQDVRMDERHSFENRTMSVPLPQRPLGDDSITLGPQGGLAKGMAYRGQPSAPSVPLAEMPSPGDARRMGPGPNGFSSMSERAAYGQREDLMPRYMPDRFAAPPNYNHSHSQERKMSHGNREVRNTDNSFDSSMHISPPARGGPTTSRQNVSSDKVWSEEHLRDKSVAAIREFYSARDENEVALCIKDLNSPSFYPSMISIWVTDSFERKDVERDLLTKLLINLTKPRHGMISEDQLIKGFESVLAVLEDAVNDAPRAAEFLGRIFAKVVMENVISLSEIGRLIYEGGEEQGQLVEIGLAAEVLGSVLDIIKSEKGDSVLNEICSSSNLRLENFRPAGSNKSLRIDKFI</sequence>
<feature type="region of interest" description="Disordered" evidence="7">
    <location>
        <begin position="1010"/>
        <end position="1052"/>
    </location>
</feature>
<dbReference type="SMART" id="SM00543">
    <property type="entry name" value="MIF4G"/>
    <property type="match status" value="1"/>
</dbReference>
<evidence type="ECO:0000313" key="10">
    <source>
        <dbReference type="RefSeq" id="XP_011085625.1"/>
    </source>
</evidence>
<feature type="compositionally biased region" description="Polar residues" evidence="7">
    <location>
        <begin position="703"/>
        <end position="712"/>
    </location>
</feature>
<dbReference type="PANTHER" id="PTHR23253">
    <property type="entry name" value="EUKARYOTIC TRANSLATION INITIATION FACTOR 4 GAMMA"/>
    <property type="match status" value="1"/>
</dbReference>
<dbReference type="Pfam" id="PF02847">
    <property type="entry name" value="MA3"/>
    <property type="match status" value="1"/>
</dbReference>
<feature type="compositionally biased region" description="Polar residues" evidence="7">
    <location>
        <begin position="898"/>
        <end position="924"/>
    </location>
</feature>
<feature type="region of interest" description="Disordered" evidence="7">
    <location>
        <begin position="703"/>
        <end position="842"/>
    </location>
</feature>
<feature type="compositionally biased region" description="Low complexity" evidence="7">
    <location>
        <begin position="442"/>
        <end position="452"/>
    </location>
</feature>
<dbReference type="Proteomes" id="UP000504604">
    <property type="component" value="Linkage group LG1"/>
</dbReference>
<feature type="region of interest" description="Disordered" evidence="7">
    <location>
        <begin position="379"/>
        <end position="420"/>
    </location>
</feature>
<proteinExistence type="inferred from homology"/>
<feature type="domain" description="MI" evidence="8">
    <location>
        <begin position="1623"/>
        <end position="1747"/>
    </location>
</feature>
<feature type="region of interest" description="Disordered" evidence="7">
    <location>
        <begin position="892"/>
        <end position="968"/>
    </location>
</feature>
<feature type="compositionally biased region" description="Low complexity" evidence="7">
    <location>
        <begin position="249"/>
        <end position="262"/>
    </location>
</feature>
<feature type="region of interest" description="Disordered" evidence="7">
    <location>
        <begin position="643"/>
        <end position="691"/>
    </location>
</feature>
<organism evidence="9 10">
    <name type="scientific">Sesamum indicum</name>
    <name type="common">Oriental sesame</name>
    <name type="synonym">Sesamum orientale</name>
    <dbReference type="NCBI Taxonomy" id="4182"/>
    <lineage>
        <taxon>Eukaryota</taxon>
        <taxon>Viridiplantae</taxon>
        <taxon>Streptophyta</taxon>
        <taxon>Embryophyta</taxon>
        <taxon>Tracheophyta</taxon>
        <taxon>Spermatophyta</taxon>
        <taxon>Magnoliopsida</taxon>
        <taxon>eudicotyledons</taxon>
        <taxon>Gunneridae</taxon>
        <taxon>Pentapetalae</taxon>
        <taxon>asterids</taxon>
        <taxon>lamiids</taxon>
        <taxon>Lamiales</taxon>
        <taxon>Pedaliaceae</taxon>
        <taxon>Sesamum</taxon>
    </lineage>
</organism>
<dbReference type="RefSeq" id="XP_011085625.1">
    <property type="nucleotide sequence ID" value="XM_011087323.2"/>
</dbReference>
<feature type="compositionally biased region" description="Polar residues" evidence="7">
    <location>
        <begin position="130"/>
        <end position="150"/>
    </location>
</feature>
<feature type="compositionally biased region" description="Basic and acidic residues" evidence="7">
    <location>
        <begin position="1390"/>
        <end position="1407"/>
    </location>
</feature>
<protein>
    <recommendedName>
        <fullName evidence="5">Eukaryotic translation initiation factor 4G</fullName>
    </recommendedName>
    <alternativeName>
        <fullName evidence="6">Protein synthesis initiation factor 4G</fullName>
    </alternativeName>
</protein>
<feature type="compositionally biased region" description="Basic and acidic residues" evidence="7">
    <location>
        <begin position="485"/>
        <end position="508"/>
    </location>
</feature>
<name>A0A6I9TJY5_SESIN</name>
<feature type="region of interest" description="Disordered" evidence="7">
    <location>
        <begin position="1558"/>
        <end position="1620"/>
    </location>
</feature>